<name>A0A0S2TAS9_9GAMM</name>
<proteinExistence type="predicted"/>
<keyword evidence="3" id="KW-1185">Reference proteome</keyword>
<accession>A0A0S2TAS9</accession>
<dbReference type="Proteomes" id="UP000055136">
    <property type="component" value="Chromosome"/>
</dbReference>
<evidence type="ECO:0008006" key="4">
    <source>
        <dbReference type="Google" id="ProtNLM"/>
    </source>
</evidence>
<sequence length="171" mass="18734">MSDFCVVVADSARARLFTLEESGVAEGGPNLVEISSLANAAAEAQDNEIFAAKRGRNTAPAEGGIHAYDDHREDHNQENERRFAKDVIAAAVQTLQREKAGVLVLAANPRMMGYLREARDAASLDVRVKEVHKDLTKLSVHEVHRHLTADGLLPQREPAESQRYTPSGQPQ</sequence>
<organism evidence="2 3">
    <name type="scientific">Candidatus Tenderia electrophaga</name>
    <dbReference type="NCBI Taxonomy" id="1748243"/>
    <lineage>
        <taxon>Bacteria</taxon>
        <taxon>Pseudomonadati</taxon>
        <taxon>Pseudomonadota</taxon>
        <taxon>Gammaproteobacteria</taxon>
        <taxon>Candidatus Tenderiales</taxon>
        <taxon>Candidatus Tenderiaceae</taxon>
        <taxon>Candidatus Tenderia</taxon>
    </lineage>
</organism>
<dbReference type="EMBL" id="CP013099">
    <property type="protein sequence ID" value="ALP52246.1"/>
    <property type="molecule type" value="Genomic_DNA"/>
</dbReference>
<dbReference type="KEGG" id="tee:Tel_03285"/>
<feature type="region of interest" description="Disordered" evidence="1">
    <location>
        <begin position="148"/>
        <end position="171"/>
    </location>
</feature>
<dbReference type="InterPro" id="IPR019291">
    <property type="entry name" value="Host_attachment_protein"/>
</dbReference>
<gene>
    <name evidence="2" type="ORF">Tel_03285</name>
</gene>
<reference evidence="2" key="1">
    <citation type="submission" date="2015-10" db="EMBL/GenBank/DDBJ databases">
        <title>Description of Candidatus Tenderia electrophaga gen. nov, sp. nov., an Uncultivated Electroautotroph from a Biocathode Enrichment.</title>
        <authorList>
            <person name="Eddie B.J."/>
            <person name="Malanoski A.P."/>
            <person name="Wang Z."/>
            <person name="Hall R.J."/>
            <person name="Oh S.D."/>
            <person name="Heiner C."/>
            <person name="Lin B."/>
            <person name="Strycharz-Glaven S.M."/>
        </authorList>
    </citation>
    <scope>NUCLEOTIDE SEQUENCE [LARGE SCALE GENOMIC DNA]</scope>
    <source>
        <strain evidence="2">NRL1</strain>
    </source>
</reference>
<evidence type="ECO:0000313" key="2">
    <source>
        <dbReference type="EMBL" id="ALP52246.1"/>
    </source>
</evidence>
<dbReference type="AlphaFoldDB" id="A0A0S2TAS9"/>
<dbReference type="Pfam" id="PF10116">
    <property type="entry name" value="Host_attach"/>
    <property type="match status" value="1"/>
</dbReference>
<feature type="compositionally biased region" description="Polar residues" evidence="1">
    <location>
        <begin position="162"/>
        <end position="171"/>
    </location>
</feature>
<protein>
    <recommendedName>
        <fullName evidence="4">Host attachment protein</fullName>
    </recommendedName>
</protein>
<evidence type="ECO:0000313" key="3">
    <source>
        <dbReference type="Proteomes" id="UP000055136"/>
    </source>
</evidence>
<evidence type="ECO:0000256" key="1">
    <source>
        <dbReference type="SAM" id="MobiDB-lite"/>
    </source>
</evidence>